<accession>A0A9N9EBN2</accession>
<name>A0A9N9EBN2_9GLOM</name>
<dbReference type="EMBL" id="CAJVPS010012299">
    <property type="protein sequence ID" value="CAG8670064.1"/>
    <property type="molecule type" value="Genomic_DNA"/>
</dbReference>
<feature type="non-terminal residue" evidence="1">
    <location>
        <position position="57"/>
    </location>
</feature>
<comment type="caution">
    <text evidence="1">The sequence shown here is derived from an EMBL/GenBank/DDBJ whole genome shotgun (WGS) entry which is preliminary data.</text>
</comment>
<dbReference type="AlphaFoldDB" id="A0A9N9EBN2"/>
<proteinExistence type="predicted"/>
<organism evidence="1 2">
    <name type="scientific">Ambispora leptoticha</name>
    <dbReference type="NCBI Taxonomy" id="144679"/>
    <lineage>
        <taxon>Eukaryota</taxon>
        <taxon>Fungi</taxon>
        <taxon>Fungi incertae sedis</taxon>
        <taxon>Mucoromycota</taxon>
        <taxon>Glomeromycotina</taxon>
        <taxon>Glomeromycetes</taxon>
        <taxon>Archaeosporales</taxon>
        <taxon>Ambisporaceae</taxon>
        <taxon>Ambispora</taxon>
    </lineage>
</organism>
<evidence type="ECO:0000313" key="2">
    <source>
        <dbReference type="Proteomes" id="UP000789508"/>
    </source>
</evidence>
<dbReference type="Proteomes" id="UP000789508">
    <property type="component" value="Unassembled WGS sequence"/>
</dbReference>
<gene>
    <name evidence="1" type="ORF">ALEPTO_LOCUS10564</name>
</gene>
<sequence>MSMGSSGSGSGFLASSNLSSIAAEKIDVFFGKVIDKKFHHLQIPPPTAVHKPVTRRG</sequence>
<protein>
    <submittedName>
        <fullName evidence="1">171_t:CDS:1</fullName>
    </submittedName>
</protein>
<keyword evidence="2" id="KW-1185">Reference proteome</keyword>
<reference evidence="1" key="1">
    <citation type="submission" date="2021-06" db="EMBL/GenBank/DDBJ databases">
        <authorList>
            <person name="Kallberg Y."/>
            <person name="Tangrot J."/>
            <person name="Rosling A."/>
        </authorList>
    </citation>
    <scope>NUCLEOTIDE SEQUENCE</scope>
    <source>
        <strain evidence="1">FL130A</strain>
    </source>
</reference>
<evidence type="ECO:0000313" key="1">
    <source>
        <dbReference type="EMBL" id="CAG8670064.1"/>
    </source>
</evidence>